<dbReference type="OrthoDB" id="5870015at2759"/>
<dbReference type="AlphaFoldDB" id="A0A368FWF0"/>
<sequence>MNQIYEDYVKNVRSGGSDVDDFEQKIEERVKWLKEEVARAEYNIKEAEREDFLGTDPFLDPVAYCRHPIVRRGDRVISMLSPSCDMHAAQHRLNSCALSELAGGMWRVKPFETLRFCRGEGNKLYEVSDYLDQVSGAASQAALENLHTKVKFEKILEEKIRTVHNSVTGARSGKPSGFVKEEQNISISASDSTPNPISLQASLTSGFSENCTYIGEFPTDFG</sequence>
<keyword evidence="1" id="KW-0175">Coiled coil</keyword>
<name>A0A368FWF0_ANCCA</name>
<proteinExistence type="predicted"/>
<gene>
    <name evidence="2" type="ORF">ANCCAN_17590</name>
</gene>
<dbReference type="Proteomes" id="UP000252519">
    <property type="component" value="Unassembled WGS sequence"/>
</dbReference>
<comment type="caution">
    <text evidence="2">The sequence shown here is derived from an EMBL/GenBank/DDBJ whole genome shotgun (WGS) entry which is preliminary data.</text>
</comment>
<reference evidence="2 3" key="1">
    <citation type="submission" date="2014-10" db="EMBL/GenBank/DDBJ databases">
        <title>Draft genome of the hookworm Ancylostoma caninum.</title>
        <authorList>
            <person name="Mitreva M."/>
        </authorList>
    </citation>
    <scope>NUCLEOTIDE SEQUENCE [LARGE SCALE GENOMIC DNA]</scope>
    <source>
        <strain evidence="2 3">Baltimore</strain>
    </source>
</reference>
<protein>
    <submittedName>
        <fullName evidence="2">Uncharacterized protein</fullName>
    </submittedName>
</protein>
<feature type="coiled-coil region" evidence="1">
    <location>
        <begin position="23"/>
        <end position="50"/>
    </location>
</feature>
<evidence type="ECO:0000313" key="2">
    <source>
        <dbReference type="EMBL" id="RCN36524.1"/>
    </source>
</evidence>
<evidence type="ECO:0000313" key="3">
    <source>
        <dbReference type="Proteomes" id="UP000252519"/>
    </source>
</evidence>
<evidence type="ECO:0000256" key="1">
    <source>
        <dbReference type="SAM" id="Coils"/>
    </source>
</evidence>
<dbReference type="EMBL" id="JOJR01000549">
    <property type="protein sequence ID" value="RCN36524.1"/>
    <property type="molecule type" value="Genomic_DNA"/>
</dbReference>
<organism evidence="2 3">
    <name type="scientific">Ancylostoma caninum</name>
    <name type="common">Dog hookworm</name>
    <dbReference type="NCBI Taxonomy" id="29170"/>
    <lineage>
        <taxon>Eukaryota</taxon>
        <taxon>Metazoa</taxon>
        <taxon>Ecdysozoa</taxon>
        <taxon>Nematoda</taxon>
        <taxon>Chromadorea</taxon>
        <taxon>Rhabditida</taxon>
        <taxon>Rhabditina</taxon>
        <taxon>Rhabditomorpha</taxon>
        <taxon>Strongyloidea</taxon>
        <taxon>Ancylostomatidae</taxon>
        <taxon>Ancylostomatinae</taxon>
        <taxon>Ancylostoma</taxon>
    </lineage>
</organism>
<accession>A0A368FWF0</accession>
<keyword evidence="3" id="KW-1185">Reference proteome</keyword>